<name>A0A0N5AD24_9BILA</name>
<organism evidence="9 10">
    <name type="scientific">Syphacia muris</name>
    <dbReference type="NCBI Taxonomy" id="451379"/>
    <lineage>
        <taxon>Eukaryota</taxon>
        <taxon>Metazoa</taxon>
        <taxon>Ecdysozoa</taxon>
        <taxon>Nematoda</taxon>
        <taxon>Chromadorea</taxon>
        <taxon>Rhabditida</taxon>
        <taxon>Spirurina</taxon>
        <taxon>Oxyuridomorpha</taxon>
        <taxon>Oxyuroidea</taxon>
        <taxon>Oxyuridae</taxon>
        <taxon>Syphacia</taxon>
    </lineage>
</organism>
<proteinExistence type="inferred from homology"/>
<sequence length="102" mass="11695">MDFSRLSAEKKAFLVKRYFFIGCACAPLVWVVNAIFFFNDAFKKEGSGPQQKTLQKYVILSIIGSLLWTVVIVAWQVMFQVERAKGLRWTDAITFVYPSGYV</sequence>
<feature type="transmembrane region" description="Helical" evidence="8">
    <location>
        <begin position="58"/>
        <end position="79"/>
    </location>
</feature>
<feature type="transmembrane region" description="Helical" evidence="8">
    <location>
        <begin position="18"/>
        <end position="38"/>
    </location>
</feature>
<dbReference type="GO" id="GO:0070765">
    <property type="term" value="C:gamma-secretase complex"/>
    <property type="evidence" value="ECO:0007669"/>
    <property type="project" value="TreeGrafter"/>
</dbReference>
<keyword evidence="6 8" id="KW-1133">Transmembrane helix</keyword>
<dbReference type="STRING" id="451379.A0A0N5AD24"/>
<dbReference type="Pfam" id="PF10251">
    <property type="entry name" value="PEN-2"/>
    <property type="match status" value="1"/>
</dbReference>
<evidence type="ECO:0000313" key="9">
    <source>
        <dbReference type="Proteomes" id="UP000046393"/>
    </source>
</evidence>
<dbReference type="GO" id="GO:0007219">
    <property type="term" value="P:Notch signaling pathway"/>
    <property type="evidence" value="ECO:0007669"/>
    <property type="project" value="UniProtKB-KW"/>
</dbReference>
<dbReference type="InterPro" id="IPR019379">
    <property type="entry name" value="Gamma_Secretase_Asp_P_PEN2"/>
</dbReference>
<comment type="similarity">
    <text evidence="2">Belongs to the PEN-2 family.</text>
</comment>
<dbReference type="GO" id="GO:0007220">
    <property type="term" value="P:Notch receptor processing"/>
    <property type="evidence" value="ECO:0007669"/>
    <property type="project" value="TreeGrafter"/>
</dbReference>
<evidence type="ECO:0000256" key="2">
    <source>
        <dbReference type="ARBA" id="ARBA00009607"/>
    </source>
</evidence>
<dbReference type="AlphaFoldDB" id="A0A0N5AD24"/>
<evidence type="ECO:0000256" key="4">
    <source>
        <dbReference type="ARBA" id="ARBA00022692"/>
    </source>
</evidence>
<dbReference type="PANTHER" id="PTHR16318:SF0">
    <property type="entry name" value="GAMMA-SECRETASE SUBUNIT PEN-2"/>
    <property type="match status" value="1"/>
</dbReference>
<reference evidence="10" key="1">
    <citation type="submission" date="2017-02" db="UniProtKB">
        <authorList>
            <consortium name="WormBaseParasite"/>
        </authorList>
    </citation>
    <scope>IDENTIFICATION</scope>
</reference>
<dbReference type="PANTHER" id="PTHR16318">
    <property type="entry name" value="GAMMA-SECRETASE SUBUNIT PEN-2"/>
    <property type="match status" value="1"/>
</dbReference>
<keyword evidence="4 8" id="KW-0812">Transmembrane</keyword>
<evidence type="ECO:0000256" key="7">
    <source>
        <dbReference type="ARBA" id="ARBA00023136"/>
    </source>
</evidence>
<comment type="subcellular location">
    <subcellularLocation>
        <location evidence="1">Membrane</location>
        <topology evidence="1">Multi-pass membrane protein</topology>
    </subcellularLocation>
</comment>
<evidence type="ECO:0000256" key="3">
    <source>
        <dbReference type="ARBA" id="ARBA00018306"/>
    </source>
</evidence>
<keyword evidence="9" id="KW-1185">Reference proteome</keyword>
<dbReference type="Proteomes" id="UP000046393">
    <property type="component" value="Unplaced"/>
</dbReference>
<accession>A0A0N5AD24</accession>
<evidence type="ECO:0000256" key="1">
    <source>
        <dbReference type="ARBA" id="ARBA00004141"/>
    </source>
</evidence>
<evidence type="ECO:0000256" key="5">
    <source>
        <dbReference type="ARBA" id="ARBA00022976"/>
    </source>
</evidence>
<evidence type="ECO:0000256" key="8">
    <source>
        <dbReference type="SAM" id="Phobius"/>
    </source>
</evidence>
<protein>
    <recommendedName>
        <fullName evidence="3">Gamma-secretase subunit PEN-2</fullName>
    </recommendedName>
</protein>
<evidence type="ECO:0000313" key="10">
    <source>
        <dbReference type="WBParaSite" id="SMUV_0000205601-mRNA-1"/>
    </source>
</evidence>
<evidence type="ECO:0000256" key="6">
    <source>
        <dbReference type="ARBA" id="ARBA00022989"/>
    </source>
</evidence>
<dbReference type="WBParaSite" id="SMUV_0000205601-mRNA-1">
    <property type="protein sequence ID" value="SMUV_0000205601-mRNA-1"/>
    <property type="gene ID" value="SMUV_0000205601"/>
</dbReference>
<keyword evidence="5" id="KW-0914">Notch signaling pathway</keyword>
<keyword evidence="7 8" id="KW-0472">Membrane</keyword>